<evidence type="ECO:0000256" key="2">
    <source>
        <dbReference type="ARBA" id="ARBA00024200"/>
    </source>
</evidence>
<comment type="similarity">
    <text evidence="2">Belongs to the MoaD family.</text>
</comment>
<dbReference type="Gene3D" id="3.10.20.30">
    <property type="match status" value="1"/>
</dbReference>
<protein>
    <recommendedName>
        <fullName evidence="3">Molybdopterin synthase sulfur carrier subunit</fullName>
    </recommendedName>
</protein>
<dbReference type="AlphaFoldDB" id="A0A5R9IQW6"/>
<dbReference type="GO" id="GO:1990133">
    <property type="term" value="C:molybdopterin adenylyltransferase complex"/>
    <property type="evidence" value="ECO:0007669"/>
    <property type="project" value="TreeGrafter"/>
</dbReference>
<comment type="caution">
    <text evidence="4">The sequence shown here is derived from an EMBL/GenBank/DDBJ whole genome shotgun (WGS) entry which is preliminary data.</text>
</comment>
<dbReference type="GO" id="GO:0000166">
    <property type="term" value="F:nucleotide binding"/>
    <property type="evidence" value="ECO:0007669"/>
    <property type="project" value="UniProtKB-KW"/>
</dbReference>
<reference evidence="4 5" key="1">
    <citation type="submission" date="2019-05" db="EMBL/GenBank/DDBJ databases">
        <title>Genome sequences of Thalassotalea litorea 1K03283.</title>
        <authorList>
            <person name="Zhang D."/>
        </authorList>
    </citation>
    <scope>NUCLEOTIDE SEQUENCE [LARGE SCALE GENOMIC DNA]</scope>
    <source>
        <strain evidence="4 5">MCCC 1K03283</strain>
    </source>
</reference>
<sequence>MIKVVFFAALRDKLDCEGLTIAHTDNIQCVADIKQQLCEQHPHWQSVFAQQSILSAVNHTMTDESFAVKSGDEVAFFPPVTGG</sequence>
<dbReference type="InterPro" id="IPR016155">
    <property type="entry name" value="Mopterin_synth/thiamin_S_b"/>
</dbReference>
<dbReference type="PANTHER" id="PTHR33359">
    <property type="entry name" value="MOLYBDOPTERIN SYNTHASE SULFUR CARRIER SUBUNIT"/>
    <property type="match status" value="1"/>
</dbReference>
<name>A0A5R9IQW6_9GAMM</name>
<evidence type="ECO:0000256" key="3">
    <source>
        <dbReference type="ARBA" id="ARBA00024247"/>
    </source>
</evidence>
<keyword evidence="1" id="KW-0547">Nucleotide-binding</keyword>
<proteinExistence type="inferred from homology"/>
<dbReference type="OrthoDB" id="9801945at2"/>
<dbReference type="NCBIfam" id="TIGR01682">
    <property type="entry name" value="moaD"/>
    <property type="match status" value="1"/>
</dbReference>
<dbReference type="InterPro" id="IPR003749">
    <property type="entry name" value="ThiS/MoaD-like"/>
</dbReference>
<dbReference type="EMBL" id="VCBC01000005">
    <property type="protein sequence ID" value="TLU66447.1"/>
    <property type="molecule type" value="Genomic_DNA"/>
</dbReference>
<dbReference type="Pfam" id="PF02597">
    <property type="entry name" value="ThiS"/>
    <property type="match status" value="1"/>
</dbReference>
<dbReference type="Proteomes" id="UP000307790">
    <property type="component" value="Unassembled WGS sequence"/>
</dbReference>
<dbReference type="PANTHER" id="PTHR33359:SF1">
    <property type="entry name" value="MOLYBDOPTERIN SYNTHASE SULFUR CARRIER SUBUNIT"/>
    <property type="match status" value="1"/>
</dbReference>
<evidence type="ECO:0000313" key="5">
    <source>
        <dbReference type="Proteomes" id="UP000307790"/>
    </source>
</evidence>
<dbReference type="GO" id="GO:0006777">
    <property type="term" value="P:Mo-molybdopterin cofactor biosynthetic process"/>
    <property type="evidence" value="ECO:0007669"/>
    <property type="project" value="InterPro"/>
</dbReference>
<evidence type="ECO:0000256" key="1">
    <source>
        <dbReference type="ARBA" id="ARBA00022741"/>
    </source>
</evidence>
<evidence type="ECO:0000313" key="4">
    <source>
        <dbReference type="EMBL" id="TLU66447.1"/>
    </source>
</evidence>
<dbReference type="InterPro" id="IPR044672">
    <property type="entry name" value="MOCS2A"/>
</dbReference>
<organism evidence="4 5">
    <name type="scientific">Thalassotalea litorea</name>
    <dbReference type="NCBI Taxonomy" id="2020715"/>
    <lineage>
        <taxon>Bacteria</taxon>
        <taxon>Pseudomonadati</taxon>
        <taxon>Pseudomonadota</taxon>
        <taxon>Gammaproteobacteria</taxon>
        <taxon>Alteromonadales</taxon>
        <taxon>Colwelliaceae</taxon>
        <taxon>Thalassotalea</taxon>
    </lineage>
</organism>
<gene>
    <name evidence="4" type="primary">moaD</name>
    <name evidence="4" type="ORF">FE810_06860</name>
</gene>
<dbReference type="SUPFAM" id="SSF54285">
    <property type="entry name" value="MoaD/ThiS"/>
    <property type="match status" value="1"/>
</dbReference>
<dbReference type="CDD" id="cd00754">
    <property type="entry name" value="Ubl_MoaD"/>
    <property type="match status" value="1"/>
</dbReference>
<accession>A0A5R9IQW6</accession>
<keyword evidence="5" id="KW-1185">Reference proteome</keyword>
<dbReference type="InterPro" id="IPR012675">
    <property type="entry name" value="Beta-grasp_dom_sf"/>
</dbReference>